<keyword evidence="2" id="KW-1185">Reference proteome</keyword>
<dbReference type="Proteomes" id="UP000654075">
    <property type="component" value="Unassembled WGS sequence"/>
</dbReference>
<evidence type="ECO:0000313" key="1">
    <source>
        <dbReference type="EMBL" id="CAE8582803.1"/>
    </source>
</evidence>
<sequence length="125" mass="13784">VCKMELREQVLSSDVDEAIRLLKAATYAAAIDPETGMIDWEQLIVGVGAGKRKRGKEIESLLQEIVAERKASGEVLTVDGVKAVVNERLGDKKEQLVTDFEFNSALRSAEQQGVLRRQGKMIEAI</sequence>
<gene>
    <name evidence="1" type="ORF">PGLA1383_LOCUS1793</name>
</gene>
<evidence type="ECO:0000313" key="2">
    <source>
        <dbReference type="Proteomes" id="UP000654075"/>
    </source>
</evidence>
<feature type="non-terminal residue" evidence="1">
    <location>
        <position position="1"/>
    </location>
</feature>
<dbReference type="EMBL" id="CAJNNV010000498">
    <property type="protein sequence ID" value="CAE8582803.1"/>
    <property type="molecule type" value="Genomic_DNA"/>
</dbReference>
<reference evidence="1" key="1">
    <citation type="submission" date="2021-02" db="EMBL/GenBank/DDBJ databases">
        <authorList>
            <person name="Dougan E. K."/>
            <person name="Rhodes N."/>
            <person name="Thang M."/>
            <person name="Chan C."/>
        </authorList>
    </citation>
    <scope>NUCLEOTIDE SEQUENCE</scope>
</reference>
<comment type="caution">
    <text evidence="1">The sequence shown here is derived from an EMBL/GenBank/DDBJ whole genome shotgun (WGS) entry which is preliminary data.</text>
</comment>
<protein>
    <submittedName>
        <fullName evidence="1">Uncharacterized protein</fullName>
    </submittedName>
</protein>
<organism evidence="1 2">
    <name type="scientific">Polarella glacialis</name>
    <name type="common">Dinoflagellate</name>
    <dbReference type="NCBI Taxonomy" id="89957"/>
    <lineage>
        <taxon>Eukaryota</taxon>
        <taxon>Sar</taxon>
        <taxon>Alveolata</taxon>
        <taxon>Dinophyceae</taxon>
        <taxon>Suessiales</taxon>
        <taxon>Suessiaceae</taxon>
        <taxon>Polarella</taxon>
    </lineage>
</organism>
<accession>A0A813D8J6</accession>
<name>A0A813D8J6_POLGL</name>
<proteinExistence type="predicted"/>
<dbReference type="AlphaFoldDB" id="A0A813D8J6"/>